<dbReference type="EMBL" id="JAERRG010000056">
    <property type="protein sequence ID" value="MBL1120610.1"/>
    <property type="molecule type" value="Genomic_DNA"/>
</dbReference>
<dbReference type="SUPFAM" id="SSF51419">
    <property type="entry name" value="PLP-binding barrel"/>
    <property type="match status" value="1"/>
</dbReference>
<evidence type="ECO:0000259" key="6">
    <source>
        <dbReference type="Pfam" id="PF02784"/>
    </source>
</evidence>
<sequence length="422" mass="43589">MTRLDDLAARFGTPVYVYDLDEVAAAARDLLGALPAETELFYALKANPHPDVVAALRAVPGGRCRAEISSTGELDTALACGFAGADCLYTGPGKTPGELRAAVGRGVRLFSTDSLTDVEHVGAAAREHGTTADVLLRVNSASGSATTSIRMTGTPSQFGFDAEALPAVLPALRRVGGVRLAGMHFFPLSNAQDEASLMAEFEQTIDGAARLARELDLPLRFLDIGGGFAAPYAAPGERPVYPRLRDALAAALDASLPGWRAGDPRIAFESGRHLVGTAGTLVAGVSNVKVSRGRKFVILDAGINVLGGMSGLGRLLPVSVRMDVEPTENASLVGPLCTPGDVLGREIPLPALGPGDLVTVPNAGAYGVTASLLMFLGRPAPAEVAVRGGEIVSVSRLEHHRSHMPVTGPAPARPAVLAGGHP</sequence>
<keyword evidence="2" id="KW-0663">Pyridoxal phosphate</keyword>
<name>A0ABS1Q8K1_9ACTN</name>
<accession>A0ABS1Q8K1</accession>
<comment type="cofactor">
    <cofactor evidence="1">
        <name>pyridoxal 5'-phosphate</name>
        <dbReference type="ChEBI" id="CHEBI:597326"/>
    </cofactor>
</comment>
<feature type="region of interest" description="Disordered" evidence="4">
    <location>
        <begin position="400"/>
        <end position="422"/>
    </location>
</feature>
<dbReference type="SUPFAM" id="SSF50621">
    <property type="entry name" value="Alanine racemase C-terminal domain-like"/>
    <property type="match status" value="1"/>
</dbReference>
<protein>
    <submittedName>
        <fullName evidence="7">Alanine racemase</fullName>
    </submittedName>
</protein>
<dbReference type="PANTHER" id="PTHR43727:SF2">
    <property type="entry name" value="GROUP IV DECARBOXYLASE"/>
    <property type="match status" value="1"/>
</dbReference>
<evidence type="ECO:0000313" key="7">
    <source>
        <dbReference type="EMBL" id="MBL1120610.1"/>
    </source>
</evidence>
<comment type="similarity">
    <text evidence="3">Belongs to the Orn/Lys/Arg decarboxylase class-II family.</text>
</comment>
<reference evidence="7 8" key="1">
    <citation type="submission" date="2021-01" db="EMBL/GenBank/DDBJ databases">
        <title>WGS of actinomycetes isolated from Thailand.</title>
        <authorList>
            <person name="Thawai C."/>
        </authorList>
    </citation>
    <scope>NUCLEOTIDE SEQUENCE [LARGE SCALE GENOMIC DNA]</scope>
    <source>
        <strain evidence="7 8">CA3R110</strain>
    </source>
</reference>
<dbReference type="RefSeq" id="WP_201858368.1">
    <property type="nucleotide sequence ID" value="NZ_JAERRG010000056.1"/>
</dbReference>
<evidence type="ECO:0000256" key="1">
    <source>
        <dbReference type="ARBA" id="ARBA00001933"/>
    </source>
</evidence>
<dbReference type="InterPro" id="IPR029066">
    <property type="entry name" value="PLP-binding_barrel"/>
</dbReference>
<dbReference type="Pfam" id="PF00278">
    <property type="entry name" value="Orn_DAP_Arg_deC"/>
    <property type="match status" value="1"/>
</dbReference>
<evidence type="ECO:0000256" key="3">
    <source>
        <dbReference type="RuleBase" id="RU003737"/>
    </source>
</evidence>
<proteinExistence type="inferred from homology"/>
<evidence type="ECO:0000259" key="5">
    <source>
        <dbReference type="Pfam" id="PF00278"/>
    </source>
</evidence>
<dbReference type="Gene3D" id="3.20.20.10">
    <property type="entry name" value="Alanine racemase"/>
    <property type="match status" value="1"/>
</dbReference>
<dbReference type="InterPro" id="IPR022643">
    <property type="entry name" value="De-COase2_C"/>
</dbReference>
<dbReference type="Gene3D" id="2.40.37.10">
    <property type="entry name" value="Lyase, Ornithine Decarboxylase, Chain A, domain 1"/>
    <property type="match status" value="1"/>
</dbReference>
<keyword evidence="8" id="KW-1185">Reference proteome</keyword>
<feature type="domain" description="Orn/DAP/Arg decarboxylase 2 C-terminal" evidence="5">
    <location>
        <begin position="16"/>
        <end position="364"/>
    </location>
</feature>
<dbReference type="PRINTS" id="PR01179">
    <property type="entry name" value="ODADCRBXLASE"/>
</dbReference>
<dbReference type="Pfam" id="PF02784">
    <property type="entry name" value="Orn_Arg_deC_N"/>
    <property type="match status" value="1"/>
</dbReference>
<dbReference type="InterPro" id="IPR009006">
    <property type="entry name" value="Ala_racemase/Decarboxylase_C"/>
</dbReference>
<dbReference type="InterPro" id="IPR022644">
    <property type="entry name" value="De-COase2_N"/>
</dbReference>
<comment type="caution">
    <text evidence="7">The sequence shown here is derived from an EMBL/GenBank/DDBJ whole genome shotgun (WGS) entry which is preliminary data.</text>
</comment>
<dbReference type="Proteomes" id="UP000621510">
    <property type="component" value="Unassembled WGS sequence"/>
</dbReference>
<dbReference type="PANTHER" id="PTHR43727">
    <property type="entry name" value="DIAMINOPIMELATE DECARBOXYLASE"/>
    <property type="match status" value="1"/>
</dbReference>
<evidence type="ECO:0000313" key="8">
    <source>
        <dbReference type="Proteomes" id="UP000621510"/>
    </source>
</evidence>
<dbReference type="InterPro" id="IPR000183">
    <property type="entry name" value="Orn/DAP/Arg_de-COase"/>
</dbReference>
<evidence type="ECO:0000256" key="4">
    <source>
        <dbReference type="SAM" id="MobiDB-lite"/>
    </source>
</evidence>
<organism evidence="7 8">
    <name type="scientific">Streptomyces endocoffeicus</name>
    <dbReference type="NCBI Taxonomy" id="2898945"/>
    <lineage>
        <taxon>Bacteria</taxon>
        <taxon>Bacillati</taxon>
        <taxon>Actinomycetota</taxon>
        <taxon>Actinomycetes</taxon>
        <taxon>Kitasatosporales</taxon>
        <taxon>Streptomycetaceae</taxon>
        <taxon>Streptomyces</taxon>
    </lineage>
</organism>
<evidence type="ECO:0000256" key="2">
    <source>
        <dbReference type="ARBA" id="ARBA00022898"/>
    </source>
</evidence>
<feature type="domain" description="Orn/DAP/Arg decarboxylase 2 N-terminal" evidence="6">
    <location>
        <begin position="21"/>
        <end position="275"/>
    </location>
</feature>
<gene>
    <name evidence="7" type="ORF">JK364_51255</name>
</gene>